<dbReference type="Proteomes" id="UP000621500">
    <property type="component" value="Unassembled WGS sequence"/>
</dbReference>
<proteinExistence type="predicted"/>
<accession>A0ABQ4EGS5</accession>
<dbReference type="EMBL" id="BONX01000002">
    <property type="protein sequence ID" value="GIG93845.1"/>
    <property type="molecule type" value="Genomic_DNA"/>
</dbReference>
<sequence length="139" mass="15396">MTLTHREIFERYVYAGAISRDPEAMAGLFTDDGEYEAPLVPDGHPLPRRLVGREAIRAGIGAYHREPAFQGTVDAAESGYVLHETADPDVFVVEIDSVLVTPTGQRATMSLVQIFRVRAGRIARLRDYFPLPAERPADT</sequence>
<evidence type="ECO:0000259" key="1">
    <source>
        <dbReference type="Pfam" id="PF12680"/>
    </source>
</evidence>
<comment type="caution">
    <text evidence="2">The sequence shown here is derived from an EMBL/GenBank/DDBJ whole genome shotgun (WGS) entry which is preliminary data.</text>
</comment>
<dbReference type="InterPro" id="IPR037401">
    <property type="entry name" value="SnoaL-like"/>
</dbReference>
<dbReference type="InterPro" id="IPR032710">
    <property type="entry name" value="NTF2-like_dom_sf"/>
</dbReference>
<keyword evidence="3" id="KW-1185">Reference proteome</keyword>
<reference evidence="2 3" key="1">
    <citation type="submission" date="2021-01" db="EMBL/GenBank/DDBJ databases">
        <title>Whole genome shotgun sequence of Plantactinospora mayteni NBRC 109088.</title>
        <authorList>
            <person name="Komaki H."/>
            <person name="Tamura T."/>
        </authorList>
    </citation>
    <scope>NUCLEOTIDE SEQUENCE [LARGE SCALE GENOMIC DNA]</scope>
    <source>
        <strain evidence="2 3">NBRC 109088</strain>
    </source>
</reference>
<organism evidence="2 3">
    <name type="scientific">Plantactinospora mayteni</name>
    <dbReference type="NCBI Taxonomy" id="566021"/>
    <lineage>
        <taxon>Bacteria</taxon>
        <taxon>Bacillati</taxon>
        <taxon>Actinomycetota</taxon>
        <taxon>Actinomycetes</taxon>
        <taxon>Micromonosporales</taxon>
        <taxon>Micromonosporaceae</taxon>
        <taxon>Plantactinospora</taxon>
    </lineage>
</organism>
<dbReference type="SUPFAM" id="SSF54427">
    <property type="entry name" value="NTF2-like"/>
    <property type="match status" value="1"/>
</dbReference>
<evidence type="ECO:0000313" key="3">
    <source>
        <dbReference type="Proteomes" id="UP000621500"/>
    </source>
</evidence>
<name>A0ABQ4EGS5_9ACTN</name>
<feature type="domain" description="SnoaL-like" evidence="1">
    <location>
        <begin position="14"/>
        <end position="124"/>
    </location>
</feature>
<gene>
    <name evidence="2" type="ORF">Pma05_04180</name>
</gene>
<protein>
    <recommendedName>
        <fullName evidence="1">SnoaL-like domain-containing protein</fullName>
    </recommendedName>
</protein>
<dbReference type="Gene3D" id="3.10.450.50">
    <property type="match status" value="1"/>
</dbReference>
<dbReference type="RefSeq" id="WP_203855498.1">
    <property type="nucleotide sequence ID" value="NZ_BAAAZQ010000003.1"/>
</dbReference>
<evidence type="ECO:0000313" key="2">
    <source>
        <dbReference type="EMBL" id="GIG93845.1"/>
    </source>
</evidence>
<dbReference type="Pfam" id="PF12680">
    <property type="entry name" value="SnoaL_2"/>
    <property type="match status" value="1"/>
</dbReference>